<dbReference type="Pfam" id="PF13966">
    <property type="entry name" value="zf-RVT"/>
    <property type="match status" value="1"/>
</dbReference>
<gene>
    <name evidence="2" type="ORF">OSB04_000621</name>
</gene>
<reference evidence="2" key="1">
    <citation type="submission" date="2023-03" db="EMBL/GenBank/DDBJ databases">
        <title>Chromosome-scale reference genome and RAD-based genetic map of yellow starthistle (Centaurea solstitialis) reveal putative structural variation and QTLs associated with invader traits.</title>
        <authorList>
            <person name="Reatini B."/>
            <person name="Cang F.A."/>
            <person name="Jiang Q."/>
            <person name="Mckibben M.T.W."/>
            <person name="Barker M.S."/>
            <person name="Rieseberg L.H."/>
            <person name="Dlugosch K.M."/>
        </authorList>
    </citation>
    <scope>NUCLEOTIDE SEQUENCE</scope>
    <source>
        <strain evidence="2">CAN-66</strain>
        <tissue evidence="2">Leaf</tissue>
    </source>
</reference>
<dbReference type="SUPFAM" id="SSF56219">
    <property type="entry name" value="DNase I-like"/>
    <property type="match status" value="1"/>
</dbReference>
<accession>A0AA38U166</accession>
<comment type="caution">
    <text evidence="2">The sequence shown here is derived from an EMBL/GenBank/DDBJ whole genome shotgun (WGS) entry which is preliminary data.</text>
</comment>
<dbReference type="InterPro" id="IPR005135">
    <property type="entry name" value="Endo/exonuclease/phosphatase"/>
</dbReference>
<dbReference type="Pfam" id="PF03372">
    <property type="entry name" value="Exo_endo_phos"/>
    <property type="match status" value="1"/>
</dbReference>
<sequence>MGKEVKRRWIKDLVVDKKVGFLCLQETKTTISQEWQITSVWGNMSCNFVSLDSVGHSGGILTVWDNNLFSQSHSIKQDGFVAVLGTWLGSNSKLGILNVYAPQSTRLKKLLWEEILKVLEKESDFDWIVCGDFNEVRSAAERKGSSFDPLGARNFNDFIFSAGLSDLRLGGRSFTWMSPDCSKLSKLDRFLISDGFVTRWPLSNSIALPRLFSDHCPLLLTTGSPNFGPSPFKFYNSWLADPELESLVRDKWAESRPEFEVFSKIERLSRKLRYLKYAIKSWSFSKFKEKEVVMVSLKQRIAAIDMLADVGNVNEDVIKERAELMVALGDLIADKVKDIKQKAKINWLSEGDENSRFFHGVVNNRLKKSRLLGLNINGRWVNDPEVIKSAVFDFYKDKFAEKHRIRPSFVSPLFKKISDVQRVDLERPFSEEEVKEAVWSCGNDKTPGPDGFTFEFIRKYWSIVAKDFFEAVKFFESSHLINPGSNSSFITLVPKIKDPITLADYRPINLVGCVSKVISKVLAERVKFVLDSVVSKNQTGFIKGRNILDGPFLVNEIIQWAKSLKQKLLIFKADFAKAFDTLNWSFLDNILAQMGFGEKWRSWVKGCVGTAKVSVLVNGSPTSEFRMEKGVRQGDPLAPFLFILAAEGLNVAIQEAIRKNLFRGVRLGNSVEDVSILQFADDTIFVGEWDDENAVSLIRILKCFELSSGLKINLNKCRVLGVSTSREEIARMARKLRCKEDSFPFHYLGIPVGGNMNLIKNWQPLIDKFKKRLSIWKAKSLSIGGRLCLCKSVLGSLGTYFFSLYKAPKKVLNILEGLRSRFFWGGTTDLKKINWVAWENVVRDKRCGGLGIGSLRAANLALLAKWWWRERRESDSMWKKVVFIQEENLNQEARPRNKRGTWSSIRGIEKDLGLMGINIHSLLYKKEDGSGWEWLLENNKTFSVSSLRRLIDGINLPIAENEVDWCRWIPNKVNIHMWRFLMNRLATKDNLAKRGVSCSSDDCPLCLSTVEDLDHVFVNCSTTKVISAHLENWLDWWPKSIRDINEIQALKSSITRENLRLRVYKVIIAAFCWSIWLQRNSKLFKGSCKKEIEIFRDIQFLAFDWIRCRTKFGRALCWDRWSCNPVDAVISCITLAPR</sequence>
<dbReference type="SUPFAM" id="SSF56672">
    <property type="entry name" value="DNA/RNA polymerases"/>
    <property type="match status" value="1"/>
</dbReference>
<dbReference type="PANTHER" id="PTHR33116:SF77">
    <property type="entry name" value="RNA-DIRECTED DNA POLYMERASE"/>
    <property type="match status" value="1"/>
</dbReference>
<protein>
    <recommendedName>
        <fullName evidence="1">Reverse transcriptase domain-containing protein</fullName>
    </recommendedName>
</protein>
<organism evidence="2 3">
    <name type="scientific">Centaurea solstitialis</name>
    <name type="common">yellow star-thistle</name>
    <dbReference type="NCBI Taxonomy" id="347529"/>
    <lineage>
        <taxon>Eukaryota</taxon>
        <taxon>Viridiplantae</taxon>
        <taxon>Streptophyta</taxon>
        <taxon>Embryophyta</taxon>
        <taxon>Tracheophyta</taxon>
        <taxon>Spermatophyta</taxon>
        <taxon>Magnoliopsida</taxon>
        <taxon>eudicotyledons</taxon>
        <taxon>Gunneridae</taxon>
        <taxon>Pentapetalae</taxon>
        <taxon>asterids</taxon>
        <taxon>campanulids</taxon>
        <taxon>Asterales</taxon>
        <taxon>Asteraceae</taxon>
        <taxon>Carduoideae</taxon>
        <taxon>Cardueae</taxon>
        <taxon>Centaureinae</taxon>
        <taxon>Centaurea</taxon>
    </lineage>
</organism>
<evidence type="ECO:0000313" key="2">
    <source>
        <dbReference type="EMBL" id="KAJ9564655.1"/>
    </source>
</evidence>
<dbReference type="InterPro" id="IPR036691">
    <property type="entry name" value="Endo/exonu/phosph_ase_sf"/>
</dbReference>
<dbReference type="CDD" id="cd01650">
    <property type="entry name" value="RT_nLTR_like"/>
    <property type="match status" value="1"/>
</dbReference>
<evidence type="ECO:0000313" key="3">
    <source>
        <dbReference type="Proteomes" id="UP001172457"/>
    </source>
</evidence>
<dbReference type="Gene3D" id="3.60.10.10">
    <property type="entry name" value="Endonuclease/exonuclease/phosphatase"/>
    <property type="match status" value="1"/>
</dbReference>
<evidence type="ECO:0000259" key="1">
    <source>
        <dbReference type="PROSITE" id="PS50878"/>
    </source>
</evidence>
<dbReference type="InterPro" id="IPR026960">
    <property type="entry name" value="RVT-Znf"/>
</dbReference>
<dbReference type="GO" id="GO:0003824">
    <property type="term" value="F:catalytic activity"/>
    <property type="evidence" value="ECO:0007669"/>
    <property type="project" value="InterPro"/>
</dbReference>
<feature type="domain" description="Reverse transcriptase" evidence="1">
    <location>
        <begin position="474"/>
        <end position="752"/>
    </location>
</feature>
<name>A0AA38U166_9ASTR</name>
<dbReference type="Proteomes" id="UP001172457">
    <property type="component" value="Chromosome 1"/>
</dbReference>
<dbReference type="PROSITE" id="PS50878">
    <property type="entry name" value="RT_POL"/>
    <property type="match status" value="1"/>
</dbReference>
<dbReference type="InterPro" id="IPR000477">
    <property type="entry name" value="RT_dom"/>
</dbReference>
<proteinExistence type="predicted"/>
<dbReference type="AlphaFoldDB" id="A0AA38U166"/>
<dbReference type="PANTHER" id="PTHR33116">
    <property type="entry name" value="REVERSE TRANSCRIPTASE ZINC-BINDING DOMAIN-CONTAINING PROTEIN-RELATED-RELATED"/>
    <property type="match status" value="1"/>
</dbReference>
<dbReference type="EMBL" id="JARYMX010000001">
    <property type="protein sequence ID" value="KAJ9564655.1"/>
    <property type="molecule type" value="Genomic_DNA"/>
</dbReference>
<dbReference type="Pfam" id="PF00078">
    <property type="entry name" value="RVT_1"/>
    <property type="match status" value="1"/>
</dbReference>
<keyword evidence="3" id="KW-1185">Reference proteome</keyword>
<dbReference type="InterPro" id="IPR043502">
    <property type="entry name" value="DNA/RNA_pol_sf"/>
</dbReference>